<dbReference type="Proteomes" id="UP001161916">
    <property type="component" value="Unassembled WGS sequence"/>
</dbReference>
<dbReference type="AlphaFoldDB" id="A0AA43T4F3"/>
<sequence>MYFYKLIFRVVDRQHRQKPAVQPPRAFLVTENMAKHIAGRKSYRIKEMIKREEAVGLRWQMLPMDSLRAIIAPVAHGN</sequence>
<dbReference type="EMBL" id="JAOPMH010000003">
    <property type="protein sequence ID" value="MDH7889503.1"/>
    <property type="molecule type" value="Genomic_DNA"/>
</dbReference>
<reference evidence="1" key="2">
    <citation type="journal article" date="2023" name="Gut Microbes">
        <title>Characterization of Bifidobacterium kashiwanohense that utilizes both milk- and plant-derived oligosaccharides.</title>
        <authorList>
            <person name="Orihara K."/>
            <person name="Yahagi K."/>
            <person name="Saito Y."/>
            <person name="Watanabe Y."/>
            <person name="Sasai T."/>
            <person name="Hara T."/>
            <person name="Tsukuda N."/>
            <person name="Oki K."/>
            <person name="Fujimoto J."/>
            <person name="Matsuki T."/>
        </authorList>
    </citation>
    <scope>NUCLEOTIDE SEQUENCE</scope>
    <source>
        <strain evidence="1">YIT 13062</strain>
    </source>
</reference>
<name>A0AA43T4F3_9BIFI</name>
<comment type="caution">
    <text evidence="1">The sequence shown here is derived from an EMBL/GenBank/DDBJ whole genome shotgun (WGS) entry which is preliminary data.</text>
</comment>
<evidence type="ECO:0000313" key="1">
    <source>
        <dbReference type="EMBL" id="MDH7889503.1"/>
    </source>
</evidence>
<gene>
    <name evidence="1" type="ORF">OB951_02580</name>
</gene>
<evidence type="ECO:0000313" key="2">
    <source>
        <dbReference type="Proteomes" id="UP001161916"/>
    </source>
</evidence>
<accession>A0AA43T4F3</accession>
<reference evidence="1" key="1">
    <citation type="submission" date="2022-09" db="EMBL/GenBank/DDBJ databases">
        <authorList>
            <person name="Orihara K."/>
        </authorList>
    </citation>
    <scope>NUCLEOTIDE SEQUENCE</scope>
    <source>
        <strain evidence="1">YIT 13062</strain>
    </source>
</reference>
<protein>
    <submittedName>
        <fullName evidence="1">Uncharacterized protein</fullName>
    </submittedName>
</protein>
<proteinExistence type="predicted"/>
<organism evidence="1 2">
    <name type="scientific">Bifidobacterium catenulatum subsp. kashiwanohense</name>
    <dbReference type="NCBI Taxonomy" id="630129"/>
    <lineage>
        <taxon>Bacteria</taxon>
        <taxon>Bacillati</taxon>
        <taxon>Actinomycetota</taxon>
        <taxon>Actinomycetes</taxon>
        <taxon>Bifidobacteriales</taxon>
        <taxon>Bifidobacteriaceae</taxon>
        <taxon>Bifidobacterium</taxon>
    </lineage>
</organism>